<keyword evidence="3 5" id="KW-0687">Ribonucleoprotein</keyword>
<dbReference type="InterPro" id="IPR001383">
    <property type="entry name" value="Ribosomal_bL28_bact-type"/>
</dbReference>
<gene>
    <name evidence="5 6" type="primary">rpmB</name>
    <name evidence="6" type="ORF">GWP43_03605</name>
</gene>
<dbReference type="GO" id="GO:0003735">
    <property type="term" value="F:structural constituent of ribosome"/>
    <property type="evidence" value="ECO:0007669"/>
    <property type="project" value="InterPro"/>
</dbReference>
<dbReference type="GeneID" id="301461038"/>
<sequence length="63" mass="7194">MARRCDICGKGPMSGNTVSKSMNHQRRVWRPNLIDVKTEIDGRTLTLKLCSRCLKSNYVVKKV</sequence>
<evidence type="ECO:0000256" key="2">
    <source>
        <dbReference type="ARBA" id="ARBA00022980"/>
    </source>
</evidence>
<dbReference type="KEGG" id="trz:GWP43_03605"/>
<evidence type="ECO:0000256" key="3">
    <source>
        <dbReference type="ARBA" id="ARBA00023274"/>
    </source>
</evidence>
<dbReference type="PANTHER" id="PTHR39080">
    <property type="entry name" value="50S RIBOSOMAL PROTEIN L28"/>
    <property type="match status" value="1"/>
</dbReference>
<dbReference type="RefSeq" id="WP_006189625.1">
    <property type="nucleotide sequence ID" value="NZ_CP048020.1"/>
</dbReference>
<dbReference type="NCBIfam" id="TIGR00009">
    <property type="entry name" value="L28"/>
    <property type="match status" value="1"/>
</dbReference>
<protein>
    <recommendedName>
        <fullName evidence="4 5">Large ribosomal subunit protein bL28</fullName>
    </recommendedName>
</protein>
<dbReference type="GO" id="GO:0005840">
    <property type="term" value="C:ribosome"/>
    <property type="evidence" value="ECO:0007669"/>
    <property type="project" value="UniProtKB-KW"/>
</dbReference>
<keyword evidence="2 5" id="KW-0689">Ribosomal protein</keyword>
<dbReference type="EMBL" id="CP048020">
    <property type="protein sequence ID" value="QHX42684.1"/>
    <property type="molecule type" value="Genomic_DNA"/>
</dbReference>
<dbReference type="InterPro" id="IPR034704">
    <property type="entry name" value="Ribosomal_bL28/bL31-like_sf"/>
</dbReference>
<dbReference type="Pfam" id="PF00830">
    <property type="entry name" value="Ribosomal_L28"/>
    <property type="match status" value="1"/>
</dbReference>
<dbReference type="SUPFAM" id="SSF143800">
    <property type="entry name" value="L28p-like"/>
    <property type="match status" value="1"/>
</dbReference>
<comment type="similarity">
    <text evidence="1 5">Belongs to the bacterial ribosomal protein bL28 family.</text>
</comment>
<reference evidence="6 7" key="1">
    <citation type="submission" date="2020-01" db="EMBL/GenBank/DDBJ databases">
        <title>Complete genome sequence of a human oral phylogroup 1 Treponema sp. strain ATCC 700766, originally isolated from periodontitis dental plaque.</title>
        <authorList>
            <person name="Chan Y."/>
            <person name="Huo Y.-B."/>
            <person name="Yu X.-L."/>
            <person name="Zeng H."/>
            <person name="Leung W.-K."/>
            <person name="Watt R.M."/>
        </authorList>
    </citation>
    <scope>NUCLEOTIDE SEQUENCE [LARGE SCALE GENOMIC DNA]</scope>
    <source>
        <strain evidence="6 7">OMZ 804</strain>
    </source>
</reference>
<dbReference type="Gene3D" id="2.20.150.30">
    <property type="match status" value="1"/>
</dbReference>
<dbReference type="HAMAP" id="MF_00373">
    <property type="entry name" value="Ribosomal_bL28"/>
    <property type="match status" value="1"/>
</dbReference>
<dbReference type="Gene3D" id="2.30.170.40">
    <property type="entry name" value="Ribosomal protein L28/L24"/>
    <property type="match status" value="1"/>
</dbReference>
<dbReference type="InterPro" id="IPR037147">
    <property type="entry name" value="Ribosomal_bL28_sf"/>
</dbReference>
<dbReference type="GO" id="GO:0006412">
    <property type="term" value="P:translation"/>
    <property type="evidence" value="ECO:0007669"/>
    <property type="project" value="UniProtKB-UniRule"/>
</dbReference>
<dbReference type="AlphaFoldDB" id="A0A6P1XZI0"/>
<dbReference type="PANTHER" id="PTHR39080:SF1">
    <property type="entry name" value="LARGE RIBOSOMAL SUBUNIT PROTEIN BL28A"/>
    <property type="match status" value="1"/>
</dbReference>
<evidence type="ECO:0000256" key="1">
    <source>
        <dbReference type="ARBA" id="ARBA00008760"/>
    </source>
</evidence>
<dbReference type="Proteomes" id="UP000464374">
    <property type="component" value="Chromosome"/>
</dbReference>
<evidence type="ECO:0000313" key="6">
    <source>
        <dbReference type="EMBL" id="QHX42684.1"/>
    </source>
</evidence>
<evidence type="ECO:0000256" key="5">
    <source>
        <dbReference type="HAMAP-Rule" id="MF_00373"/>
    </source>
</evidence>
<dbReference type="InterPro" id="IPR026569">
    <property type="entry name" value="Ribosomal_bL28"/>
</dbReference>
<dbReference type="InterPro" id="IPR050096">
    <property type="entry name" value="Bacterial_rp_bL28"/>
</dbReference>
<evidence type="ECO:0000256" key="4">
    <source>
        <dbReference type="ARBA" id="ARBA00035174"/>
    </source>
</evidence>
<proteinExistence type="inferred from homology"/>
<organism evidence="6 7">
    <name type="scientific">Treponema vincentii</name>
    <dbReference type="NCBI Taxonomy" id="69710"/>
    <lineage>
        <taxon>Bacteria</taxon>
        <taxon>Pseudomonadati</taxon>
        <taxon>Spirochaetota</taxon>
        <taxon>Spirochaetia</taxon>
        <taxon>Spirochaetales</taxon>
        <taxon>Treponemataceae</taxon>
        <taxon>Treponema</taxon>
    </lineage>
</organism>
<name>A0A6P1XZI0_9SPIR</name>
<dbReference type="GO" id="GO:1990904">
    <property type="term" value="C:ribonucleoprotein complex"/>
    <property type="evidence" value="ECO:0007669"/>
    <property type="project" value="UniProtKB-KW"/>
</dbReference>
<evidence type="ECO:0000313" key="7">
    <source>
        <dbReference type="Proteomes" id="UP000464374"/>
    </source>
</evidence>
<accession>A0A6P1XZI0</accession>